<dbReference type="PANTHER" id="PTHR33240">
    <property type="entry name" value="OS08G0508500 PROTEIN"/>
    <property type="match status" value="1"/>
</dbReference>
<name>A0ABD1VUG8_9LAMI</name>
<sequence>MNSRRNYAKAAREEPMESWQVHGHRSRAPLISFTEEDKIGIHYPHCDTLVVRVVVARNRLERILVDDESTVNILFDSAFNQMDVDHKLTAISEPLFSFTEDSLIPRGRIILCGILQRTSVPP</sequence>
<evidence type="ECO:0000313" key="2">
    <source>
        <dbReference type="Proteomes" id="UP001604336"/>
    </source>
</evidence>
<dbReference type="PANTHER" id="PTHR33240:SF8">
    <property type="entry name" value="OS03G0439900 PROTEIN"/>
    <property type="match status" value="1"/>
</dbReference>
<keyword evidence="2" id="KW-1185">Reference proteome</keyword>
<dbReference type="AlphaFoldDB" id="A0ABD1VUG8"/>
<dbReference type="Proteomes" id="UP001604336">
    <property type="component" value="Unassembled WGS sequence"/>
</dbReference>
<reference evidence="2" key="1">
    <citation type="submission" date="2024-07" db="EMBL/GenBank/DDBJ databases">
        <title>Two chromosome-level genome assemblies of Korean endemic species Abeliophyllum distichum and Forsythia ovata (Oleaceae).</title>
        <authorList>
            <person name="Jang H."/>
        </authorList>
    </citation>
    <scope>NUCLEOTIDE SEQUENCE [LARGE SCALE GENOMIC DNA]</scope>
</reference>
<organism evidence="1 2">
    <name type="scientific">Abeliophyllum distichum</name>
    <dbReference type="NCBI Taxonomy" id="126358"/>
    <lineage>
        <taxon>Eukaryota</taxon>
        <taxon>Viridiplantae</taxon>
        <taxon>Streptophyta</taxon>
        <taxon>Embryophyta</taxon>
        <taxon>Tracheophyta</taxon>
        <taxon>Spermatophyta</taxon>
        <taxon>Magnoliopsida</taxon>
        <taxon>eudicotyledons</taxon>
        <taxon>Gunneridae</taxon>
        <taxon>Pentapetalae</taxon>
        <taxon>asterids</taxon>
        <taxon>lamiids</taxon>
        <taxon>Lamiales</taxon>
        <taxon>Oleaceae</taxon>
        <taxon>Forsythieae</taxon>
        <taxon>Abeliophyllum</taxon>
    </lineage>
</organism>
<protein>
    <submittedName>
        <fullName evidence="1">Uncharacterized protein</fullName>
    </submittedName>
</protein>
<proteinExistence type="predicted"/>
<evidence type="ECO:0000313" key="1">
    <source>
        <dbReference type="EMBL" id="KAL2540876.1"/>
    </source>
</evidence>
<accession>A0ABD1VUG8</accession>
<comment type="caution">
    <text evidence="1">The sequence shown here is derived from an EMBL/GenBank/DDBJ whole genome shotgun (WGS) entry which is preliminary data.</text>
</comment>
<dbReference type="EMBL" id="JBFOLK010000001">
    <property type="protein sequence ID" value="KAL2540876.1"/>
    <property type="molecule type" value="Genomic_DNA"/>
</dbReference>
<gene>
    <name evidence="1" type="ORF">Adt_01854</name>
</gene>